<sequence>MEREVHVSLDPDNPTGFAGLPGAWETILMYSGIMRDEAMANPEAVIDVLNFSKKAEGKRASVDRALPPIYLERMNTPSMTSFDERSDGFLSDELTSQSSGNSGIVQLGRMSFGGEEVMKVRRRSSQYNLRSHLGPLPPIPSSAISHVRRSEPVKIKEIVGPGEPSTDVMENLIGSERKVDLPDGIPDDLVADFREDDPFMLFTRMEQIGQGSCGNVYRAVDKNGRFVALKKVKPESSRDWKLYKFEVQVMQDQYKSDNLVDCYDAFRSGNELWIVMEYVSAGTLADLLSEQRGAEFQRSQQAQAEGAGEVAGGRKMEENVIAYICREVLRGLESLHSIRRVHRDIKGDNILLDMDGSVKIADFGFCAELSRGSGKRNTVVGTPYWMAPEVIRGANYDCKVDLWSTGILALECAEGKPPHLDASPIRAMFLIATQGAPELSEAAKWSETMREFIGLCCKVKPEERRSAEEMLQHEFIEGACSQADAAGFFAEACDLRFRKRRERRTRGFSNYQFQTER</sequence>
<evidence type="ECO:0000256" key="7">
    <source>
        <dbReference type="ARBA" id="ARBA00022842"/>
    </source>
</evidence>
<dbReference type="InterPro" id="IPR000095">
    <property type="entry name" value="CRIB_dom"/>
</dbReference>
<dbReference type="PROSITE" id="PS50011">
    <property type="entry name" value="PROTEIN_KINASE_DOM"/>
    <property type="match status" value="1"/>
</dbReference>
<evidence type="ECO:0000256" key="4">
    <source>
        <dbReference type="ARBA" id="ARBA00022723"/>
    </source>
</evidence>
<dbReference type="EMBL" id="HG001734">
    <property type="protein sequence ID" value="CDF35532.1"/>
    <property type="molecule type" value="Genomic_DNA"/>
</dbReference>
<dbReference type="Gramene" id="CDF35532">
    <property type="protein sequence ID" value="CDF35532"/>
    <property type="gene ID" value="CHC_T00009341001"/>
</dbReference>
<dbReference type="GO" id="GO:0046872">
    <property type="term" value="F:metal ion binding"/>
    <property type="evidence" value="ECO:0007669"/>
    <property type="project" value="UniProtKB-KW"/>
</dbReference>
<dbReference type="KEGG" id="ccp:CHC_T00009341001"/>
<dbReference type="GO" id="GO:0005524">
    <property type="term" value="F:ATP binding"/>
    <property type="evidence" value="ECO:0007669"/>
    <property type="project" value="UniProtKB-KW"/>
</dbReference>
<dbReference type="InterPro" id="IPR000719">
    <property type="entry name" value="Prot_kinase_dom"/>
</dbReference>
<dbReference type="FunFam" id="1.10.510.10:FF:000768">
    <property type="entry name" value="Non-specific serine/threonine protein kinase"/>
    <property type="match status" value="1"/>
</dbReference>
<dbReference type="SMART" id="SM00220">
    <property type="entry name" value="S_TKc"/>
    <property type="match status" value="1"/>
</dbReference>
<protein>
    <submittedName>
        <fullName evidence="11">Serine/threonine-protein kinase</fullName>
    </submittedName>
</protein>
<evidence type="ECO:0000259" key="10">
    <source>
        <dbReference type="PROSITE" id="PS50011"/>
    </source>
</evidence>
<dbReference type="AlphaFoldDB" id="R7QAK5"/>
<dbReference type="RefSeq" id="XP_005715351.1">
    <property type="nucleotide sequence ID" value="XM_005715294.1"/>
</dbReference>
<keyword evidence="6" id="KW-0067">ATP-binding</keyword>
<gene>
    <name evidence="11" type="ORF">CHC_T00009341001</name>
</gene>
<feature type="domain" description="Protein kinase" evidence="10">
    <location>
        <begin position="202"/>
        <end position="476"/>
    </location>
</feature>
<dbReference type="STRING" id="2769.R7QAK5"/>
<reference evidence="12" key="1">
    <citation type="journal article" date="2013" name="Proc. Natl. Acad. Sci. U.S.A.">
        <title>Genome structure and metabolic features in the red seaweed Chondrus crispus shed light on evolution of the Archaeplastida.</title>
        <authorList>
            <person name="Collen J."/>
            <person name="Porcel B."/>
            <person name="Carre W."/>
            <person name="Ball S.G."/>
            <person name="Chaparro C."/>
            <person name="Tonon T."/>
            <person name="Barbeyron T."/>
            <person name="Michel G."/>
            <person name="Noel B."/>
            <person name="Valentin K."/>
            <person name="Elias M."/>
            <person name="Artiguenave F."/>
            <person name="Arun A."/>
            <person name="Aury J.M."/>
            <person name="Barbosa-Neto J.F."/>
            <person name="Bothwell J.H."/>
            <person name="Bouget F.Y."/>
            <person name="Brillet L."/>
            <person name="Cabello-Hurtado F."/>
            <person name="Capella-Gutierrez S."/>
            <person name="Charrier B."/>
            <person name="Cladiere L."/>
            <person name="Cock J.M."/>
            <person name="Coelho S.M."/>
            <person name="Colleoni C."/>
            <person name="Czjzek M."/>
            <person name="Da Silva C."/>
            <person name="Delage L."/>
            <person name="Denoeud F."/>
            <person name="Deschamps P."/>
            <person name="Dittami S.M."/>
            <person name="Gabaldon T."/>
            <person name="Gachon C.M."/>
            <person name="Groisillier A."/>
            <person name="Herve C."/>
            <person name="Jabbari K."/>
            <person name="Katinka M."/>
            <person name="Kloareg B."/>
            <person name="Kowalczyk N."/>
            <person name="Labadie K."/>
            <person name="Leblanc C."/>
            <person name="Lopez P.J."/>
            <person name="McLachlan D.H."/>
            <person name="Meslet-Cladiere L."/>
            <person name="Moustafa A."/>
            <person name="Nehr Z."/>
            <person name="Nyvall Collen P."/>
            <person name="Panaud O."/>
            <person name="Partensky F."/>
            <person name="Poulain J."/>
            <person name="Rensing S.A."/>
            <person name="Rousvoal S."/>
            <person name="Samson G."/>
            <person name="Symeonidi A."/>
            <person name="Weissenbach J."/>
            <person name="Zambounis A."/>
            <person name="Wincker P."/>
            <person name="Boyen C."/>
        </authorList>
    </citation>
    <scope>NUCLEOTIDE SEQUENCE [LARGE SCALE GENOMIC DNA]</scope>
    <source>
        <strain evidence="12">cv. Stackhouse</strain>
    </source>
</reference>
<name>R7QAK5_CHOCR</name>
<evidence type="ECO:0000313" key="11">
    <source>
        <dbReference type="EMBL" id="CDF35532.1"/>
    </source>
</evidence>
<dbReference type="InterPro" id="IPR051931">
    <property type="entry name" value="PAK3-like"/>
</dbReference>
<dbReference type="GO" id="GO:0004674">
    <property type="term" value="F:protein serine/threonine kinase activity"/>
    <property type="evidence" value="ECO:0007669"/>
    <property type="project" value="UniProtKB-EC"/>
</dbReference>
<evidence type="ECO:0000256" key="6">
    <source>
        <dbReference type="ARBA" id="ARBA00022840"/>
    </source>
</evidence>
<dbReference type="PANTHER" id="PTHR45832:SF22">
    <property type="entry name" value="SERINE_THREONINE-PROTEIN KINASE SAMKA-RELATED"/>
    <property type="match status" value="1"/>
</dbReference>
<evidence type="ECO:0000256" key="3">
    <source>
        <dbReference type="ARBA" id="ARBA00022679"/>
    </source>
</evidence>
<dbReference type="Gene3D" id="1.10.510.10">
    <property type="entry name" value="Transferase(Phosphotransferase) domain 1"/>
    <property type="match status" value="1"/>
</dbReference>
<comment type="catalytic activity">
    <reaction evidence="8">
        <text>L-threonyl-[protein] + ATP = O-phospho-L-threonyl-[protein] + ADP + H(+)</text>
        <dbReference type="Rhea" id="RHEA:46608"/>
        <dbReference type="Rhea" id="RHEA-COMP:11060"/>
        <dbReference type="Rhea" id="RHEA-COMP:11605"/>
        <dbReference type="ChEBI" id="CHEBI:15378"/>
        <dbReference type="ChEBI" id="CHEBI:30013"/>
        <dbReference type="ChEBI" id="CHEBI:30616"/>
        <dbReference type="ChEBI" id="CHEBI:61977"/>
        <dbReference type="ChEBI" id="CHEBI:456216"/>
        <dbReference type="EC" id="2.7.11.1"/>
    </reaction>
</comment>
<keyword evidence="5" id="KW-0547">Nucleotide-binding</keyword>
<evidence type="ECO:0000256" key="8">
    <source>
        <dbReference type="ARBA" id="ARBA00047899"/>
    </source>
</evidence>
<evidence type="ECO:0000256" key="1">
    <source>
        <dbReference type="ARBA" id="ARBA00001946"/>
    </source>
</evidence>
<accession>R7QAK5</accession>
<dbReference type="PhylomeDB" id="R7QAK5"/>
<proteinExistence type="inferred from homology"/>
<dbReference type="Pfam" id="PF00786">
    <property type="entry name" value="PBD"/>
    <property type="match status" value="1"/>
</dbReference>
<keyword evidence="7" id="KW-0460">Magnesium</keyword>
<comment type="cofactor">
    <cofactor evidence="1">
        <name>Mg(2+)</name>
        <dbReference type="ChEBI" id="CHEBI:18420"/>
    </cofactor>
</comment>
<dbReference type="Proteomes" id="UP000012073">
    <property type="component" value="Unassembled WGS sequence"/>
</dbReference>
<dbReference type="GeneID" id="17323083"/>
<dbReference type="Pfam" id="PF00069">
    <property type="entry name" value="Pkinase"/>
    <property type="match status" value="1"/>
</dbReference>
<keyword evidence="4" id="KW-0479">Metal-binding</keyword>
<comment type="catalytic activity">
    <reaction evidence="9">
        <text>L-seryl-[protein] + ATP = O-phospho-L-seryl-[protein] + ADP + H(+)</text>
        <dbReference type="Rhea" id="RHEA:17989"/>
        <dbReference type="Rhea" id="RHEA-COMP:9863"/>
        <dbReference type="Rhea" id="RHEA-COMP:11604"/>
        <dbReference type="ChEBI" id="CHEBI:15378"/>
        <dbReference type="ChEBI" id="CHEBI:29999"/>
        <dbReference type="ChEBI" id="CHEBI:30616"/>
        <dbReference type="ChEBI" id="CHEBI:83421"/>
        <dbReference type="ChEBI" id="CHEBI:456216"/>
        <dbReference type="EC" id="2.7.11.1"/>
    </reaction>
</comment>
<dbReference type="InterPro" id="IPR011009">
    <property type="entry name" value="Kinase-like_dom_sf"/>
</dbReference>
<evidence type="ECO:0000256" key="9">
    <source>
        <dbReference type="ARBA" id="ARBA00048679"/>
    </source>
</evidence>
<evidence type="ECO:0000256" key="5">
    <source>
        <dbReference type="ARBA" id="ARBA00022741"/>
    </source>
</evidence>
<keyword evidence="12" id="KW-1185">Reference proteome</keyword>
<dbReference type="SUPFAM" id="SSF56112">
    <property type="entry name" value="Protein kinase-like (PK-like)"/>
    <property type="match status" value="1"/>
</dbReference>
<keyword evidence="11" id="KW-0418">Kinase</keyword>
<keyword evidence="3" id="KW-0808">Transferase</keyword>
<evidence type="ECO:0000256" key="2">
    <source>
        <dbReference type="ARBA" id="ARBA00008874"/>
    </source>
</evidence>
<dbReference type="Gene3D" id="3.90.810.10">
    <property type="entry name" value="CRIB domain"/>
    <property type="match status" value="1"/>
</dbReference>
<evidence type="ECO:0000313" key="12">
    <source>
        <dbReference type="Proteomes" id="UP000012073"/>
    </source>
</evidence>
<comment type="similarity">
    <text evidence="2">Belongs to the protein kinase superfamily. STE Ser/Thr protein kinase family. STE20 subfamily.</text>
</comment>
<dbReference type="PANTHER" id="PTHR45832">
    <property type="entry name" value="SERINE/THREONINE-PROTEIN KINASE SAMKA-RELATED-RELATED"/>
    <property type="match status" value="1"/>
</dbReference>
<organism evidence="11 12">
    <name type="scientific">Chondrus crispus</name>
    <name type="common">Carrageen Irish moss</name>
    <name type="synonym">Polymorpha crispa</name>
    <dbReference type="NCBI Taxonomy" id="2769"/>
    <lineage>
        <taxon>Eukaryota</taxon>
        <taxon>Rhodophyta</taxon>
        <taxon>Florideophyceae</taxon>
        <taxon>Rhodymeniophycidae</taxon>
        <taxon>Gigartinales</taxon>
        <taxon>Gigartinaceae</taxon>
        <taxon>Chondrus</taxon>
    </lineage>
</organism>
<dbReference type="OrthoDB" id="2914378at2759"/>
<dbReference type="InterPro" id="IPR036936">
    <property type="entry name" value="CRIB_dom_sf"/>
</dbReference>